<dbReference type="Gene3D" id="3.40.630.10">
    <property type="entry name" value="Zn peptidases"/>
    <property type="match status" value="1"/>
</dbReference>
<evidence type="ECO:0000259" key="12">
    <source>
        <dbReference type="Pfam" id="PF07687"/>
    </source>
</evidence>
<dbReference type="NCBIfam" id="TIGR01910">
    <property type="entry name" value="DapE-ArgE"/>
    <property type="match status" value="1"/>
</dbReference>
<dbReference type="Pfam" id="PF07687">
    <property type="entry name" value="M20_dimer"/>
    <property type="match status" value="1"/>
</dbReference>
<keyword evidence="9" id="KW-0862">Zinc</keyword>
<dbReference type="InterPro" id="IPR050072">
    <property type="entry name" value="Peptidase_M20A"/>
</dbReference>
<evidence type="ECO:0000256" key="1">
    <source>
        <dbReference type="ARBA" id="ARBA00001941"/>
    </source>
</evidence>
<keyword evidence="7" id="KW-0479">Metal-binding</keyword>
<comment type="cofactor">
    <cofactor evidence="2">
        <name>Zn(2+)</name>
        <dbReference type="ChEBI" id="CHEBI:29105"/>
    </cofactor>
</comment>
<evidence type="ECO:0000256" key="6">
    <source>
        <dbReference type="ARBA" id="ARBA00016853"/>
    </source>
</evidence>
<dbReference type="EMBL" id="LQMQ01000059">
    <property type="protein sequence ID" value="KUO39594.1"/>
    <property type="molecule type" value="Genomic_DNA"/>
</dbReference>
<comment type="pathway">
    <text evidence="3">Amino-acid biosynthesis; L-lysine biosynthesis via DAP pathway; LL-2,6-diaminopimelate from (S)-tetrahydrodipicolinate (succinylase route): step 3/3.</text>
</comment>
<dbReference type="InterPro" id="IPR036264">
    <property type="entry name" value="Bact_exopeptidase_dim_dom"/>
</dbReference>
<evidence type="ECO:0000256" key="4">
    <source>
        <dbReference type="ARBA" id="ARBA00006247"/>
    </source>
</evidence>
<dbReference type="STRING" id="1776334.APZ16_00495"/>
<accession>A0A147JSZ9</accession>
<reference evidence="13 14" key="1">
    <citation type="journal article" date="2016" name="Nat. Microbiol.">
        <title>Genomic inference of the metabolism of cosmopolitan subsurface Archaea, Hadesarchaea.</title>
        <authorList>
            <person name="Baker B.J."/>
            <person name="Saw J.H."/>
            <person name="Lind A.E."/>
            <person name="Lazar C.S."/>
            <person name="Hinrichs K.-U."/>
            <person name="Teske A.P."/>
            <person name="Ettema T.J."/>
        </authorList>
    </citation>
    <scope>NUCLEOTIDE SEQUENCE [LARGE SCALE GENOMIC DNA]</scope>
</reference>
<gene>
    <name evidence="13" type="ORF">APZ16_00495</name>
</gene>
<dbReference type="InterPro" id="IPR010182">
    <property type="entry name" value="ArgE/DapE"/>
</dbReference>
<dbReference type="InterPro" id="IPR011650">
    <property type="entry name" value="Peptidase_M20_dimer"/>
</dbReference>
<dbReference type="GO" id="GO:0046872">
    <property type="term" value="F:metal ion binding"/>
    <property type="evidence" value="ECO:0007669"/>
    <property type="project" value="UniProtKB-KW"/>
</dbReference>
<comment type="catalytic activity">
    <reaction evidence="11">
        <text>N-succinyl-(2S,6S)-2,6-diaminopimelate + H2O = (2S,6S)-2,6-diaminopimelate + succinate</text>
        <dbReference type="Rhea" id="RHEA:22608"/>
        <dbReference type="ChEBI" id="CHEBI:15377"/>
        <dbReference type="ChEBI" id="CHEBI:30031"/>
        <dbReference type="ChEBI" id="CHEBI:57609"/>
        <dbReference type="ChEBI" id="CHEBI:58087"/>
        <dbReference type="EC" id="3.5.1.18"/>
    </reaction>
</comment>
<dbReference type="AlphaFoldDB" id="A0A147JSZ9"/>
<comment type="caution">
    <text evidence="13">The sequence shown here is derived from an EMBL/GenBank/DDBJ whole genome shotgun (WGS) entry which is preliminary data.</text>
</comment>
<feature type="domain" description="Peptidase M20 dimerisation" evidence="12">
    <location>
        <begin position="206"/>
        <end position="305"/>
    </location>
</feature>
<keyword evidence="10" id="KW-0170">Cobalt</keyword>
<dbReference type="Proteomes" id="UP000074294">
    <property type="component" value="Unassembled WGS sequence"/>
</dbReference>
<evidence type="ECO:0000256" key="10">
    <source>
        <dbReference type="ARBA" id="ARBA00023285"/>
    </source>
</evidence>
<comment type="similarity">
    <text evidence="4">Belongs to the peptidase M20A family.</text>
</comment>
<evidence type="ECO:0000256" key="8">
    <source>
        <dbReference type="ARBA" id="ARBA00022801"/>
    </source>
</evidence>
<organism evidence="13 14">
    <name type="scientific">Hadarchaeum yellowstonense</name>
    <dbReference type="NCBI Taxonomy" id="1776334"/>
    <lineage>
        <taxon>Archaea</taxon>
        <taxon>Methanobacteriati</taxon>
        <taxon>Candidatus Hadarchaeota</taxon>
        <taxon>Candidatus Hadarchaeia</taxon>
        <taxon>Candidatus Hadarchaeales</taxon>
        <taxon>Candidatus Hadarchaeaceae</taxon>
        <taxon>Candidatus Hadarchaeum</taxon>
    </lineage>
</organism>
<name>A0A147JSZ9_HADYE</name>
<dbReference type="GO" id="GO:0009089">
    <property type="term" value="P:lysine biosynthetic process via diaminopimelate"/>
    <property type="evidence" value="ECO:0007669"/>
    <property type="project" value="UniProtKB-UniPathway"/>
</dbReference>
<dbReference type="PANTHER" id="PTHR43808">
    <property type="entry name" value="ACETYLORNITHINE DEACETYLASE"/>
    <property type="match status" value="1"/>
</dbReference>
<dbReference type="SUPFAM" id="SSF55031">
    <property type="entry name" value="Bacterial exopeptidase dimerisation domain"/>
    <property type="match status" value="1"/>
</dbReference>
<protein>
    <recommendedName>
        <fullName evidence="6">Probable succinyl-diaminopimelate desuccinylase</fullName>
        <ecNumber evidence="5">3.5.1.18</ecNumber>
    </recommendedName>
</protein>
<dbReference type="PANTHER" id="PTHR43808:SF24">
    <property type="entry name" value="N-FORMYL-4-AMINO-5-AMINOMETHYL-2-METHYLPYRIMIDINE DEFORMYLASE"/>
    <property type="match status" value="1"/>
</dbReference>
<evidence type="ECO:0000256" key="9">
    <source>
        <dbReference type="ARBA" id="ARBA00022833"/>
    </source>
</evidence>
<evidence type="ECO:0000256" key="7">
    <source>
        <dbReference type="ARBA" id="ARBA00022723"/>
    </source>
</evidence>
<dbReference type="Pfam" id="PF01546">
    <property type="entry name" value="Peptidase_M20"/>
    <property type="match status" value="1"/>
</dbReference>
<sequence length="421" mass="47317">MEKLNEILSEIDERKEELLKFALKLISFKTPNPPAKNTLPAQKWLAAEMEKIGMDVEMVDVYPGEPDVVGILRGKGKGKTLAFNGHIDVAEVKEDEKWDFEPFKGFYDEKYLYGRGATDMKGGLASAFFALKVIAESGMELKHNVMMQSVIGEEAGEPGTKRLLEKGYKCDFAIIPEPNSLEVQGQGGVITFWIKIKSPEVYHDAVRHKMIHAGGGVAAANTIEKMCKIIEGMQELERYWGVMKRYPKMSPGANTINPSVIEGGRNPIFIPDECRIWYTAHFLPNEDVDDIKKEITQHVMNVAKADLWLKNHPPEITWGGESLVREKGEIFPSAHIDENNPYVRLLLQTRERVLGKKPEVSIWPSVSDAGWFSKFGIPSAICGPGKIEEAHIINEKVSIKELLDAAKLYAAYILNFNEKSW</sequence>
<evidence type="ECO:0000256" key="11">
    <source>
        <dbReference type="ARBA" id="ARBA00051301"/>
    </source>
</evidence>
<evidence type="ECO:0000313" key="13">
    <source>
        <dbReference type="EMBL" id="KUO39594.1"/>
    </source>
</evidence>
<comment type="cofactor">
    <cofactor evidence="1">
        <name>Co(2+)</name>
        <dbReference type="ChEBI" id="CHEBI:48828"/>
    </cofactor>
</comment>
<dbReference type="Gene3D" id="3.30.70.360">
    <property type="match status" value="1"/>
</dbReference>
<dbReference type="InterPro" id="IPR002933">
    <property type="entry name" value="Peptidase_M20"/>
</dbReference>
<dbReference type="SUPFAM" id="SSF53187">
    <property type="entry name" value="Zn-dependent exopeptidases"/>
    <property type="match status" value="1"/>
</dbReference>
<dbReference type="InterPro" id="IPR001261">
    <property type="entry name" value="ArgE/DapE_CS"/>
</dbReference>
<dbReference type="NCBIfam" id="NF006370">
    <property type="entry name" value="PRK08596.1"/>
    <property type="match status" value="1"/>
</dbReference>
<keyword evidence="8" id="KW-0378">Hydrolase</keyword>
<evidence type="ECO:0000313" key="14">
    <source>
        <dbReference type="Proteomes" id="UP000074294"/>
    </source>
</evidence>
<proteinExistence type="inferred from homology"/>
<evidence type="ECO:0000256" key="5">
    <source>
        <dbReference type="ARBA" id="ARBA00011921"/>
    </source>
</evidence>
<dbReference type="UniPathway" id="UPA00034">
    <property type="reaction ID" value="UER00021"/>
</dbReference>
<dbReference type="GO" id="GO:0009014">
    <property type="term" value="F:succinyl-diaminopimelate desuccinylase activity"/>
    <property type="evidence" value="ECO:0007669"/>
    <property type="project" value="UniProtKB-EC"/>
</dbReference>
<evidence type="ECO:0000256" key="2">
    <source>
        <dbReference type="ARBA" id="ARBA00001947"/>
    </source>
</evidence>
<dbReference type="EC" id="3.5.1.18" evidence="5"/>
<dbReference type="PROSITE" id="PS00758">
    <property type="entry name" value="ARGE_DAPE_CPG2_1"/>
    <property type="match status" value="1"/>
</dbReference>
<evidence type="ECO:0000256" key="3">
    <source>
        <dbReference type="ARBA" id="ARBA00005130"/>
    </source>
</evidence>